<dbReference type="InterPro" id="IPR045040">
    <property type="entry name" value="PORR_fam"/>
</dbReference>
<dbReference type="PANTHER" id="PTHR31476:SF6">
    <property type="entry name" value="EMB|CAB68190.1"/>
    <property type="match status" value="1"/>
</dbReference>
<evidence type="ECO:0000259" key="1">
    <source>
        <dbReference type="Pfam" id="PF11955"/>
    </source>
</evidence>
<dbReference type="PANTHER" id="PTHR31476">
    <property type="entry name" value="PROTEIN WHAT'S THIS FACTOR 1 HOMOLOG, CHLOROPLASTIC"/>
    <property type="match status" value="1"/>
</dbReference>
<gene>
    <name evidence="2" type="ORF">RHGRI_021812</name>
</gene>
<dbReference type="AlphaFoldDB" id="A0AAV6JLT3"/>
<evidence type="ECO:0000313" key="3">
    <source>
        <dbReference type="Proteomes" id="UP000823749"/>
    </source>
</evidence>
<sequence length="206" mass="24503">MQWLEEWQRLPYTSPYLDASHLDPRTDRSEKRIVGVFHEFLHLTIQKKTGQKNVSNLRKPLDLPQKFTKVFERHPGIFYVSKKSDTQTVVFREAYDRQQLIQKHPLVDIRARTLEPELQWGIHKRVDQSMRSAIFMTCLAATIYRLWRERNFRIFQHEGMDTNAVTKKVWEEVRALCLFLEELAQIHKEIRALFQLGNPCARVSIA</sequence>
<reference evidence="2" key="1">
    <citation type="submission" date="2020-08" db="EMBL/GenBank/DDBJ databases">
        <title>Plant Genome Project.</title>
        <authorList>
            <person name="Zhang R.-G."/>
        </authorList>
    </citation>
    <scope>NUCLEOTIDE SEQUENCE</scope>
    <source>
        <strain evidence="2">WSP0</strain>
        <tissue evidence="2">Leaf</tissue>
    </source>
</reference>
<organism evidence="2 3">
    <name type="scientific">Rhododendron griersonianum</name>
    <dbReference type="NCBI Taxonomy" id="479676"/>
    <lineage>
        <taxon>Eukaryota</taxon>
        <taxon>Viridiplantae</taxon>
        <taxon>Streptophyta</taxon>
        <taxon>Embryophyta</taxon>
        <taxon>Tracheophyta</taxon>
        <taxon>Spermatophyta</taxon>
        <taxon>Magnoliopsida</taxon>
        <taxon>eudicotyledons</taxon>
        <taxon>Gunneridae</taxon>
        <taxon>Pentapetalae</taxon>
        <taxon>asterids</taxon>
        <taxon>Ericales</taxon>
        <taxon>Ericaceae</taxon>
        <taxon>Ericoideae</taxon>
        <taxon>Rhodoreae</taxon>
        <taxon>Rhododendron</taxon>
    </lineage>
</organism>
<dbReference type="Pfam" id="PF11955">
    <property type="entry name" value="PORR"/>
    <property type="match status" value="1"/>
</dbReference>
<dbReference type="EMBL" id="JACTNZ010000007">
    <property type="protein sequence ID" value="KAG5542082.1"/>
    <property type="molecule type" value="Genomic_DNA"/>
</dbReference>
<dbReference type="InterPro" id="IPR021099">
    <property type="entry name" value="PORR_domain"/>
</dbReference>
<dbReference type="Proteomes" id="UP000823749">
    <property type="component" value="Chromosome 7"/>
</dbReference>
<feature type="domain" description="PORR" evidence="1">
    <location>
        <begin position="2"/>
        <end position="114"/>
    </location>
</feature>
<comment type="caution">
    <text evidence="2">The sequence shown here is derived from an EMBL/GenBank/DDBJ whole genome shotgun (WGS) entry which is preliminary data.</text>
</comment>
<protein>
    <recommendedName>
        <fullName evidence="1">PORR domain-containing protein</fullName>
    </recommendedName>
</protein>
<keyword evidence="3" id="KW-1185">Reference proteome</keyword>
<evidence type="ECO:0000313" key="2">
    <source>
        <dbReference type="EMBL" id="KAG5542082.1"/>
    </source>
</evidence>
<proteinExistence type="predicted"/>
<dbReference type="GO" id="GO:0003723">
    <property type="term" value="F:RNA binding"/>
    <property type="evidence" value="ECO:0007669"/>
    <property type="project" value="InterPro"/>
</dbReference>
<name>A0AAV6JLT3_9ERIC</name>
<accession>A0AAV6JLT3</accession>